<accession>A0A0S1SXT2</accession>
<accession>A0A0S1SLX2</accession>
<dbReference type="Proteomes" id="UP000069135">
    <property type="component" value="Chromosome"/>
</dbReference>
<evidence type="ECO:0000313" key="2">
    <source>
        <dbReference type="EMBL" id="ALM13089.1"/>
    </source>
</evidence>
<accession>A0A0S1SH86</accession>
<accession>A0A0S1SRE5</accession>
<dbReference type="KEGG" id="prf:PeribacterA2_0396"/>
<evidence type="ECO:0000313" key="3">
    <source>
        <dbReference type="Proteomes" id="UP000069135"/>
    </source>
</evidence>
<protein>
    <submittedName>
        <fullName evidence="2">Uncharacterized protein</fullName>
    </submittedName>
</protein>
<dbReference type="AlphaFoldDB" id="A0A0S1SLX2"/>
<name>A0A0S1SLX2_9BACT</name>
<accession>A0A0S1SHM1</accession>
<sequence>MIKNGRSPKGTTTMSESRIGGTSRMVAQTRIELVTPRSSGECSTN</sequence>
<proteinExistence type="predicted"/>
<reference evidence="2 3" key="2">
    <citation type="journal article" date="2016" name="PeerJ">
        <title>Analysis of five complete genome sequences for members of the class Peribacteria in the recently recognized Peregrinibacteria bacterial phylum.</title>
        <authorList>
            <person name="Anantharaman K."/>
            <person name="Brown C.T."/>
            <person name="Burstein D."/>
            <person name="Castelle C.J."/>
            <person name="Probst A.J."/>
            <person name="Thomas B.C."/>
            <person name="Williams K.H."/>
            <person name="Banfield J.F."/>
        </authorList>
    </citation>
    <scope>NUCLEOTIDE SEQUENCE [LARGE SCALE GENOMIC DNA]</scope>
    <source>
        <strain evidence="2">RIFOXYD1_FULL_PER-ii_59_16</strain>
    </source>
</reference>
<feature type="region of interest" description="Disordered" evidence="1">
    <location>
        <begin position="1"/>
        <end position="26"/>
    </location>
</feature>
<reference evidence="3" key="1">
    <citation type="submission" date="2015-10" db="EMBL/GenBank/DDBJ databases">
        <title>Analysis of five complete genome sequences for members of the class Peribacteria in the recently recognized Peregrinibacteria bacterial phylum.</title>
        <authorList>
            <person name="Anantharaman K."/>
            <person name="Brown C.T."/>
            <person name="Burstein D."/>
            <person name="Castelle C.J."/>
            <person name="Probst A.J."/>
            <person name="Thomas B.C."/>
            <person name="Williams K.H."/>
            <person name="Banfield J.F."/>
        </authorList>
    </citation>
    <scope>NUCLEOTIDE SEQUENCE [LARGE SCALE GENOMIC DNA]</scope>
</reference>
<evidence type="ECO:0000256" key="1">
    <source>
        <dbReference type="SAM" id="MobiDB-lite"/>
    </source>
</evidence>
<gene>
    <name evidence="2" type="ORF">PeribacterD1_0396</name>
</gene>
<dbReference type="EMBL" id="CP013065">
    <property type="protein sequence ID" value="ALM13089.1"/>
    <property type="molecule type" value="Genomic_DNA"/>
</dbReference>
<organism evidence="2 3">
    <name type="scientific">Candidatus Peribacter riflensis</name>
    <dbReference type="NCBI Taxonomy" id="1735162"/>
    <lineage>
        <taxon>Bacteria</taxon>
        <taxon>Candidatus Peregrinibacteriota</taxon>
        <taxon>Candidatus Peribacteria</taxon>
        <taxon>Candidatus Peribacterales</taxon>
        <taxon>Candidatus Peribacteraceae</taxon>
        <taxon>Candidatus Peribacter</taxon>
    </lineage>
</organism>
<dbReference type="STRING" id="1735162.PeribacterB2_0396"/>